<gene>
    <name evidence="1" type="ORF">L6452_26898</name>
</gene>
<dbReference type="EMBL" id="CM042055">
    <property type="protein sequence ID" value="KAI3701659.1"/>
    <property type="molecule type" value="Genomic_DNA"/>
</dbReference>
<reference evidence="2" key="1">
    <citation type="journal article" date="2022" name="Mol. Ecol. Resour.">
        <title>The genomes of chicory, endive, great burdock and yacon provide insights into Asteraceae palaeo-polyploidization history and plant inulin production.</title>
        <authorList>
            <person name="Fan W."/>
            <person name="Wang S."/>
            <person name="Wang H."/>
            <person name="Wang A."/>
            <person name="Jiang F."/>
            <person name="Liu H."/>
            <person name="Zhao H."/>
            <person name="Xu D."/>
            <person name="Zhang Y."/>
        </authorList>
    </citation>
    <scope>NUCLEOTIDE SEQUENCE [LARGE SCALE GENOMIC DNA]</scope>
    <source>
        <strain evidence="2">cv. Niubang</strain>
    </source>
</reference>
<name>A0ACB8ZVE9_ARCLA</name>
<sequence length="479" mass="53881">MEHQNRIVSSSFLVTLLCVYFLVDFVNASEVHSKAYMINAAIQNRSILEQGGIGHDACAGILGPNWWQNVAKQNSPCPTLVVWVPKKPGFTEFVKVNEESEVEGGFSIAIFCHALQLLPYNVQPIFIPFVNEKGESKGTYDELIYHIRNQACEAAAGDITIRFNRTQYVNFTTPYLSSEVYMLVHGSQEWNQTLLTFIKPFTWRLWITILGACIFIGVAIAVLEYRVGNPKFAIPFYQKLIMVIWFPISTFFFHEGKILNKCSKVVLIMWLSMIFIVVQIFTATLSSWLTLNQLHPSLPSSLENVGYQDGAFLKDFIMQNRNQYHFGNNPVPLKGVEDFKNALSDGSVNAVVDELPYVELFLAKYGSDYMKFGPIQRESGLAFAFPHGSPLVDDFSRAVINVTENEVMMKMMEKYLGFSTVDKSQANQPLPQSLDVQSFIGLFIFIGGVTIAAIIFSEISFLCGNNKIIPTSTVDSVHL</sequence>
<protein>
    <submittedName>
        <fullName evidence="1">Uncharacterized protein</fullName>
    </submittedName>
</protein>
<reference evidence="1 2" key="2">
    <citation type="journal article" date="2022" name="Mol. Ecol. Resour.">
        <title>The genomes of chicory, endive, great burdock and yacon provide insights into Asteraceae paleo-polyploidization history and plant inulin production.</title>
        <authorList>
            <person name="Fan W."/>
            <person name="Wang S."/>
            <person name="Wang H."/>
            <person name="Wang A."/>
            <person name="Jiang F."/>
            <person name="Liu H."/>
            <person name="Zhao H."/>
            <person name="Xu D."/>
            <person name="Zhang Y."/>
        </authorList>
    </citation>
    <scope>NUCLEOTIDE SEQUENCE [LARGE SCALE GENOMIC DNA]</scope>
    <source>
        <strain evidence="2">cv. Niubang</strain>
    </source>
</reference>
<evidence type="ECO:0000313" key="1">
    <source>
        <dbReference type="EMBL" id="KAI3701659.1"/>
    </source>
</evidence>
<proteinExistence type="predicted"/>
<comment type="caution">
    <text evidence="1">The sequence shown here is derived from an EMBL/GenBank/DDBJ whole genome shotgun (WGS) entry which is preliminary data.</text>
</comment>
<evidence type="ECO:0000313" key="2">
    <source>
        <dbReference type="Proteomes" id="UP001055879"/>
    </source>
</evidence>
<dbReference type="Proteomes" id="UP001055879">
    <property type="component" value="Linkage Group LG09"/>
</dbReference>
<accession>A0ACB8ZVE9</accession>
<keyword evidence="2" id="KW-1185">Reference proteome</keyword>
<organism evidence="1 2">
    <name type="scientific">Arctium lappa</name>
    <name type="common">Greater burdock</name>
    <name type="synonym">Lappa major</name>
    <dbReference type="NCBI Taxonomy" id="4217"/>
    <lineage>
        <taxon>Eukaryota</taxon>
        <taxon>Viridiplantae</taxon>
        <taxon>Streptophyta</taxon>
        <taxon>Embryophyta</taxon>
        <taxon>Tracheophyta</taxon>
        <taxon>Spermatophyta</taxon>
        <taxon>Magnoliopsida</taxon>
        <taxon>eudicotyledons</taxon>
        <taxon>Gunneridae</taxon>
        <taxon>Pentapetalae</taxon>
        <taxon>asterids</taxon>
        <taxon>campanulids</taxon>
        <taxon>Asterales</taxon>
        <taxon>Asteraceae</taxon>
        <taxon>Carduoideae</taxon>
        <taxon>Cardueae</taxon>
        <taxon>Arctiinae</taxon>
        <taxon>Arctium</taxon>
    </lineage>
</organism>